<evidence type="ECO:0000256" key="4">
    <source>
        <dbReference type="ARBA" id="ARBA00022597"/>
    </source>
</evidence>
<accession>A0A6J0B7M8</accession>
<feature type="transmembrane region" description="Helical" evidence="9">
    <location>
        <begin position="87"/>
        <end position="105"/>
    </location>
</feature>
<gene>
    <name evidence="12" type="primary">LOC107216836</name>
</gene>
<evidence type="ECO:0000256" key="8">
    <source>
        <dbReference type="ARBA" id="ARBA00023180"/>
    </source>
</evidence>
<dbReference type="GO" id="GO:0022857">
    <property type="term" value="F:transmembrane transporter activity"/>
    <property type="evidence" value="ECO:0007669"/>
    <property type="project" value="InterPro"/>
</dbReference>
<dbReference type="Proteomes" id="UP000829291">
    <property type="component" value="Chromosome 2"/>
</dbReference>
<feature type="transmembrane region" description="Helical" evidence="9">
    <location>
        <begin position="355"/>
        <end position="379"/>
    </location>
</feature>
<evidence type="ECO:0000256" key="7">
    <source>
        <dbReference type="ARBA" id="ARBA00023136"/>
    </source>
</evidence>
<dbReference type="FunFam" id="1.20.1250.20:FF:000218">
    <property type="entry name" value="facilitated trehalose transporter Tret1"/>
    <property type="match status" value="1"/>
</dbReference>
<dbReference type="PRINTS" id="PR00171">
    <property type="entry name" value="SUGRTRNSPORT"/>
</dbReference>
<evidence type="ECO:0000256" key="3">
    <source>
        <dbReference type="ARBA" id="ARBA00022475"/>
    </source>
</evidence>
<protein>
    <submittedName>
        <fullName evidence="12">Facilitated trehalose transporter Tret1</fullName>
    </submittedName>
</protein>
<evidence type="ECO:0000256" key="5">
    <source>
        <dbReference type="ARBA" id="ARBA00022692"/>
    </source>
</evidence>
<keyword evidence="6 9" id="KW-1133">Transmembrane helix</keyword>
<feature type="transmembrane region" description="Helical" evidence="9">
    <location>
        <begin position="143"/>
        <end position="165"/>
    </location>
</feature>
<dbReference type="GeneID" id="107216836"/>
<feature type="transmembrane region" description="Helical" evidence="9">
    <location>
        <begin position="321"/>
        <end position="343"/>
    </location>
</feature>
<dbReference type="Gene3D" id="1.20.1250.20">
    <property type="entry name" value="MFS general substrate transporter like domains"/>
    <property type="match status" value="1"/>
</dbReference>
<evidence type="ECO:0000259" key="10">
    <source>
        <dbReference type="PROSITE" id="PS50850"/>
    </source>
</evidence>
<dbReference type="RefSeq" id="XP_015509623.1">
    <property type="nucleotide sequence ID" value="XM_015654137.2"/>
</dbReference>
<dbReference type="InterPro" id="IPR003663">
    <property type="entry name" value="Sugar/inositol_transpt"/>
</dbReference>
<feature type="transmembrane region" description="Helical" evidence="9">
    <location>
        <begin position="12"/>
        <end position="35"/>
    </location>
</feature>
<reference evidence="12" key="1">
    <citation type="submission" date="2025-08" db="UniProtKB">
        <authorList>
            <consortium name="RefSeq"/>
        </authorList>
    </citation>
    <scope>IDENTIFICATION</scope>
    <source>
        <tissue evidence="12">Thorax and Abdomen</tissue>
    </source>
</reference>
<keyword evidence="8" id="KW-0325">Glycoprotein</keyword>
<feature type="transmembrane region" description="Helical" evidence="9">
    <location>
        <begin position="111"/>
        <end position="131"/>
    </location>
</feature>
<evidence type="ECO:0000256" key="2">
    <source>
        <dbReference type="ARBA" id="ARBA00022448"/>
    </source>
</evidence>
<dbReference type="GO" id="GO:0005886">
    <property type="term" value="C:plasma membrane"/>
    <property type="evidence" value="ECO:0007669"/>
    <property type="project" value="UniProtKB-SubCell"/>
</dbReference>
<feature type="domain" description="Major facilitator superfamily (MFS) profile" evidence="10">
    <location>
        <begin position="1"/>
        <end position="446"/>
    </location>
</feature>
<feature type="transmembrane region" description="Helical" evidence="9">
    <location>
        <begin position="423"/>
        <end position="442"/>
    </location>
</feature>
<proteinExistence type="predicted"/>
<keyword evidence="3" id="KW-1003">Cell membrane</keyword>
<keyword evidence="5 9" id="KW-0812">Transmembrane</keyword>
<dbReference type="InParanoid" id="A0A6J0B7M8"/>
<feature type="transmembrane region" description="Helical" evidence="9">
    <location>
        <begin position="256"/>
        <end position="274"/>
    </location>
</feature>
<dbReference type="InterPro" id="IPR050549">
    <property type="entry name" value="MFS_Trehalose_Transporter"/>
</dbReference>
<evidence type="ECO:0000313" key="11">
    <source>
        <dbReference type="Proteomes" id="UP000829291"/>
    </source>
</evidence>
<keyword evidence="4" id="KW-0762">Sugar transport</keyword>
<evidence type="ECO:0000256" key="1">
    <source>
        <dbReference type="ARBA" id="ARBA00004651"/>
    </source>
</evidence>
<feature type="transmembrane region" description="Helical" evidence="9">
    <location>
        <begin position="55"/>
        <end position="75"/>
    </location>
</feature>
<comment type="subcellular location">
    <subcellularLocation>
        <location evidence="1">Cell membrane</location>
        <topology evidence="1">Multi-pass membrane protein</topology>
    </subcellularLocation>
</comment>
<evidence type="ECO:0000256" key="6">
    <source>
        <dbReference type="ARBA" id="ARBA00022989"/>
    </source>
</evidence>
<feature type="transmembrane region" description="Helical" evidence="9">
    <location>
        <begin position="391"/>
        <end position="411"/>
    </location>
</feature>
<feature type="transmembrane region" description="Helical" evidence="9">
    <location>
        <begin position="294"/>
        <end position="314"/>
    </location>
</feature>
<dbReference type="SUPFAM" id="SSF103473">
    <property type="entry name" value="MFS general substrate transporter"/>
    <property type="match status" value="1"/>
</dbReference>
<dbReference type="Pfam" id="PF00083">
    <property type="entry name" value="Sugar_tr"/>
    <property type="match status" value="1"/>
</dbReference>
<evidence type="ECO:0000313" key="12">
    <source>
        <dbReference type="RefSeq" id="XP_015509623.1"/>
    </source>
</evidence>
<keyword evidence="2" id="KW-0813">Transport</keyword>
<keyword evidence="7 9" id="KW-0472">Membrane</keyword>
<dbReference type="PANTHER" id="PTHR48021:SF46">
    <property type="entry name" value="MAJOR FACILITATOR SUPERFAMILY (MFS) PROFILE DOMAIN-CONTAINING PROTEIN"/>
    <property type="match status" value="1"/>
</dbReference>
<dbReference type="InterPro" id="IPR020846">
    <property type="entry name" value="MFS_dom"/>
</dbReference>
<dbReference type="PANTHER" id="PTHR48021">
    <property type="match status" value="1"/>
</dbReference>
<dbReference type="OrthoDB" id="4142200at2759"/>
<dbReference type="InterPro" id="IPR005828">
    <property type="entry name" value="MFS_sugar_transport-like"/>
</dbReference>
<sequence length="467" mass="50944">MNKPTVGKRTQWKQWAAGITATMSMVCAGTVYGWATTNLSRLMDKDSHIVITSDQSSWIVSLTGIGSMIGPFIGAACADTFGRKRTLLLTSLIYGVGWLIDIFATKVEELYIARVILGTGIGISYTTNPMYVSEIADVNIKGALGTLIAVNVFTGSVFTCSLGPFVAIRTLSIVLFLIPILFLCLFAWFPETPYFLASKKRYVEAAKSLSFFKGITDNQEAKNELEAVILSIEKNSATQKWTTKFREMLRPNNRKALGIIVSLIIAQLMSGNYTTMSYLEVLFQSANIGINTNLATVIVLVMGLLSCALATVTVEKVGCRPLLMTSTLGTSVTLAVLASYLIADRNGFNVTSVNWLPVVAIILFQLVYQLGLGAIPDALIGQLFPNNVKSIGSAIVTISDGVFGLVVAKLYQVIGDAVGEYVVYYIFSAACFLAFLFAFVFIPETKNKEFEEIQQDLAVSRLHCCRR</sequence>
<evidence type="ECO:0000256" key="9">
    <source>
        <dbReference type="SAM" id="Phobius"/>
    </source>
</evidence>
<dbReference type="AlphaFoldDB" id="A0A6J0B7M8"/>
<dbReference type="KEGG" id="nlo:107216836"/>
<dbReference type="PROSITE" id="PS50850">
    <property type="entry name" value="MFS"/>
    <property type="match status" value="1"/>
</dbReference>
<organism evidence="12">
    <name type="scientific">Neodiprion lecontei</name>
    <name type="common">Redheaded pine sawfly</name>
    <dbReference type="NCBI Taxonomy" id="441921"/>
    <lineage>
        <taxon>Eukaryota</taxon>
        <taxon>Metazoa</taxon>
        <taxon>Ecdysozoa</taxon>
        <taxon>Arthropoda</taxon>
        <taxon>Hexapoda</taxon>
        <taxon>Insecta</taxon>
        <taxon>Pterygota</taxon>
        <taxon>Neoptera</taxon>
        <taxon>Endopterygota</taxon>
        <taxon>Hymenoptera</taxon>
        <taxon>Tenthredinoidea</taxon>
        <taxon>Diprionidae</taxon>
        <taxon>Diprioninae</taxon>
        <taxon>Neodiprion</taxon>
    </lineage>
</organism>
<name>A0A6J0B7M8_NEOLC</name>
<dbReference type="InterPro" id="IPR036259">
    <property type="entry name" value="MFS_trans_sf"/>
</dbReference>
<keyword evidence="11" id="KW-1185">Reference proteome</keyword>
<feature type="transmembrane region" description="Helical" evidence="9">
    <location>
        <begin position="171"/>
        <end position="189"/>
    </location>
</feature>